<dbReference type="InterPro" id="IPR013171">
    <property type="entry name" value="Cyd/dCyd_deaminase_Zn-bd"/>
</dbReference>
<evidence type="ECO:0000256" key="3">
    <source>
        <dbReference type="ARBA" id="ARBA00022723"/>
    </source>
</evidence>
<dbReference type="PROSITE" id="PS51747">
    <property type="entry name" value="CYT_DCMP_DEAMINASES_2"/>
    <property type="match status" value="2"/>
</dbReference>
<accession>A0ABU8EYR2</accession>
<dbReference type="RefSeq" id="WP_336436963.1">
    <property type="nucleotide sequence ID" value="NZ_JBAWKS010000002.1"/>
</dbReference>
<dbReference type="InterPro" id="IPR016193">
    <property type="entry name" value="Cytidine_deaminase-like"/>
</dbReference>
<dbReference type="InterPro" id="IPR050202">
    <property type="entry name" value="Cyt/Deoxycyt_deaminase"/>
</dbReference>
<keyword evidence="5" id="KW-0862">Zinc</keyword>
<dbReference type="GO" id="GO:0004126">
    <property type="term" value="F:cytidine deaminase activity"/>
    <property type="evidence" value="ECO:0007669"/>
    <property type="project" value="UniProtKB-EC"/>
</dbReference>
<dbReference type="Gene3D" id="3.40.140.10">
    <property type="entry name" value="Cytidine Deaminase, domain 2"/>
    <property type="match status" value="2"/>
</dbReference>
<feature type="domain" description="CMP/dCMP-type deaminase" evidence="6">
    <location>
        <begin position="35"/>
        <end position="156"/>
    </location>
</feature>
<dbReference type="InterPro" id="IPR002125">
    <property type="entry name" value="CMP_dCMP_dom"/>
</dbReference>
<evidence type="ECO:0000256" key="4">
    <source>
        <dbReference type="ARBA" id="ARBA00022801"/>
    </source>
</evidence>
<dbReference type="Pfam" id="PF08211">
    <property type="entry name" value="dCMP_cyt_deam_2"/>
    <property type="match status" value="1"/>
</dbReference>
<protein>
    <submittedName>
        <fullName evidence="7">Cytidine deaminase</fullName>
        <ecNumber evidence="7">3.5.4.5</ecNumber>
    </submittedName>
</protein>
<dbReference type="EC" id="3.5.4.5" evidence="7"/>
<dbReference type="Proteomes" id="UP001382455">
    <property type="component" value="Unassembled WGS sequence"/>
</dbReference>
<gene>
    <name evidence="7" type="primary">cdd</name>
    <name evidence="7" type="ORF">WAE96_20785</name>
</gene>
<proteinExistence type="inferred from homology"/>
<keyword evidence="3" id="KW-0479">Metal-binding</keyword>
<dbReference type="PANTHER" id="PTHR11644:SF2">
    <property type="entry name" value="CYTIDINE DEAMINASE"/>
    <property type="match status" value="1"/>
</dbReference>
<evidence type="ECO:0000256" key="2">
    <source>
        <dbReference type="ARBA" id="ARBA00011738"/>
    </source>
</evidence>
<comment type="caution">
    <text evidence="7">The sequence shown here is derived from an EMBL/GenBank/DDBJ whole genome shotgun (WGS) entry which is preliminary data.</text>
</comment>
<dbReference type="PROSITE" id="PS00903">
    <property type="entry name" value="CYT_DCMP_DEAMINASES_1"/>
    <property type="match status" value="1"/>
</dbReference>
<sequence>MQANNNFETVLSDYTNNKSYLTHQELISLKSQFDSEQSFYDALLKWVSEYAIAPVSQFKVAALAIESGGEGRLFFGANLEFSHQALSLVVHAEQSAIHNALLHGVEAIEKLVINASPCGYCRQFINEIQLEKQPLINVHGVEKTIQQYLPDAFGPSDLDNHTPLFSQSLTQCRDLNAYVEQSYAPYSGNFSACQIKHVDGHQYFGVYLENAAYSPSLSPLQAALNQVQLHNRQTGLHGISEIVIKQTAGKANQQGVANAVAMSLGSNIEVTIEEV</sequence>
<evidence type="ECO:0000313" key="8">
    <source>
        <dbReference type="Proteomes" id="UP001382455"/>
    </source>
</evidence>
<feature type="domain" description="CMP/dCMP-type deaminase" evidence="6">
    <location>
        <begin position="166"/>
        <end position="275"/>
    </location>
</feature>
<dbReference type="EMBL" id="JBAWKS010000002">
    <property type="protein sequence ID" value="MEI4552127.1"/>
    <property type="molecule type" value="Genomic_DNA"/>
</dbReference>
<dbReference type="CDD" id="cd01283">
    <property type="entry name" value="cytidine_deaminase"/>
    <property type="match status" value="1"/>
</dbReference>
<dbReference type="PIRSF" id="PIRSF006334">
    <property type="entry name" value="Cdd_plus_pseudo"/>
    <property type="match status" value="1"/>
</dbReference>
<dbReference type="Pfam" id="PF00383">
    <property type="entry name" value="dCMP_cyt_deam_1"/>
    <property type="match status" value="1"/>
</dbReference>
<keyword evidence="4 7" id="KW-0378">Hydrolase</keyword>
<organism evidence="7 8">
    <name type="scientific">Pseudoalteromonas spongiae</name>
    <dbReference type="NCBI Taxonomy" id="298657"/>
    <lineage>
        <taxon>Bacteria</taxon>
        <taxon>Pseudomonadati</taxon>
        <taxon>Pseudomonadota</taxon>
        <taxon>Gammaproteobacteria</taxon>
        <taxon>Alteromonadales</taxon>
        <taxon>Pseudoalteromonadaceae</taxon>
        <taxon>Pseudoalteromonas</taxon>
    </lineage>
</organism>
<dbReference type="PANTHER" id="PTHR11644">
    <property type="entry name" value="CYTIDINE DEAMINASE"/>
    <property type="match status" value="1"/>
</dbReference>
<evidence type="ECO:0000313" key="7">
    <source>
        <dbReference type="EMBL" id="MEI4552127.1"/>
    </source>
</evidence>
<dbReference type="SUPFAM" id="SSF53927">
    <property type="entry name" value="Cytidine deaminase-like"/>
    <property type="match status" value="2"/>
</dbReference>
<comment type="subunit">
    <text evidence="2">Homodimer.</text>
</comment>
<keyword evidence="8" id="KW-1185">Reference proteome</keyword>
<evidence type="ECO:0000256" key="5">
    <source>
        <dbReference type="ARBA" id="ARBA00022833"/>
    </source>
</evidence>
<dbReference type="NCBIfam" id="NF006537">
    <property type="entry name" value="PRK09027.1"/>
    <property type="match status" value="1"/>
</dbReference>
<comment type="similarity">
    <text evidence="1">Belongs to the cytidine and deoxycytidylate deaminase family.</text>
</comment>
<evidence type="ECO:0000256" key="1">
    <source>
        <dbReference type="ARBA" id="ARBA00006576"/>
    </source>
</evidence>
<reference evidence="7 8" key="1">
    <citation type="submission" date="2023-12" db="EMBL/GenBank/DDBJ databases">
        <title>Friends and Foes: Symbiotic and Algicidal bacterial influence on Karenia brevis blooms.</title>
        <authorList>
            <person name="Fei C."/>
            <person name="Mohamed A.R."/>
            <person name="Booker A."/>
            <person name="Arshad M."/>
            <person name="Klass S."/>
            <person name="Ahn S."/>
            <person name="Gilbert P.M."/>
            <person name="Heil C.A."/>
            <person name="Martinez J.M."/>
            <person name="Amin S.A."/>
        </authorList>
    </citation>
    <scope>NUCLEOTIDE SEQUENCE [LARGE SCALE GENOMIC DNA]</scope>
    <source>
        <strain evidence="7 8">CE15</strain>
    </source>
</reference>
<evidence type="ECO:0000259" key="6">
    <source>
        <dbReference type="PROSITE" id="PS51747"/>
    </source>
</evidence>
<dbReference type="InterPro" id="IPR016192">
    <property type="entry name" value="APOBEC/CMP_deaminase_Zn-bd"/>
</dbReference>
<name>A0ABU8EYR2_9GAMM</name>